<dbReference type="HOGENOM" id="CLU_000445_69_15_2"/>
<dbReference type="OrthoDB" id="2830at2157"/>
<feature type="modified residue" description="4-aspartylphosphate" evidence="1">
    <location>
        <position position="51"/>
    </location>
</feature>
<gene>
    <name evidence="3" type="ordered locus">Mthe_0064</name>
</gene>
<keyword evidence="1" id="KW-0597">Phosphoprotein</keyword>
<evidence type="ECO:0000256" key="1">
    <source>
        <dbReference type="PROSITE-ProRule" id="PRU00169"/>
    </source>
</evidence>
<reference evidence="3 4" key="1">
    <citation type="submission" date="2006-10" db="EMBL/GenBank/DDBJ databases">
        <title>Complete sequence of Methanosaeta thermophila PT.</title>
        <authorList>
            <consortium name="US DOE Joint Genome Institute"/>
            <person name="Copeland A."/>
            <person name="Lucas S."/>
            <person name="Lapidus A."/>
            <person name="Barry K."/>
            <person name="Detter J.C."/>
            <person name="Glavina del Rio T."/>
            <person name="Hammon N."/>
            <person name="Israni S."/>
            <person name="Pitluck S."/>
            <person name="Chain P."/>
            <person name="Malfatti S."/>
            <person name="Shin M."/>
            <person name="Vergez L."/>
            <person name="Schmutz J."/>
            <person name="Larimer F."/>
            <person name="Land M."/>
            <person name="Hauser L."/>
            <person name="Kyrpides N."/>
            <person name="Kim E."/>
            <person name="Smith K.S."/>
            <person name="Ingram-Smith C."/>
            <person name="Richardson P."/>
        </authorList>
    </citation>
    <scope>NUCLEOTIDE SEQUENCE [LARGE SCALE GENOMIC DNA]</scope>
    <source>
        <strain evidence="4">DSM 6194 / JCM 14653 / NBRC 101360 / PT</strain>
    </source>
</reference>
<dbReference type="GO" id="GO:0000160">
    <property type="term" value="P:phosphorelay signal transduction system"/>
    <property type="evidence" value="ECO:0007669"/>
    <property type="project" value="InterPro"/>
</dbReference>
<dbReference type="STRING" id="349307.Mthe_0064"/>
<dbReference type="GeneID" id="4463041"/>
<dbReference type="Proteomes" id="UP000000674">
    <property type="component" value="Chromosome"/>
</dbReference>
<organism evidence="3 4">
    <name type="scientific">Methanothrix thermoacetophila (strain DSM 6194 / JCM 14653 / NBRC 101360 / PT)</name>
    <name type="common">Methanosaeta thermophila</name>
    <dbReference type="NCBI Taxonomy" id="349307"/>
    <lineage>
        <taxon>Archaea</taxon>
        <taxon>Methanobacteriati</taxon>
        <taxon>Methanobacteriota</taxon>
        <taxon>Stenosarchaea group</taxon>
        <taxon>Methanomicrobia</taxon>
        <taxon>Methanotrichales</taxon>
        <taxon>Methanotrichaceae</taxon>
        <taxon>Methanothrix</taxon>
    </lineage>
</organism>
<evidence type="ECO:0000313" key="3">
    <source>
        <dbReference type="EMBL" id="ABK13866.1"/>
    </source>
</evidence>
<dbReference type="InterPro" id="IPR001789">
    <property type="entry name" value="Sig_transdc_resp-reg_receiver"/>
</dbReference>
<dbReference type="KEGG" id="mtp:Mthe_0064"/>
<keyword evidence="4" id="KW-1185">Reference proteome</keyword>
<accession>A0B592</accession>
<dbReference type="Pfam" id="PF00072">
    <property type="entry name" value="Response_reg"/>
    <property type="match status" value="1"/>
</dbReference>
<protein>
    <submittedName>
        <fullName evidence="3">Response regulator receiver protein</fullName>
    </submittedName>
</protein>
<name>A0B592_METTP</name>
<dbReference type="PANTHER" id="PTHR43228">
    <property type="entry name" value="TWO-COMPONENT RESPONSE REGULATOR"/>
    <property type="match status" value="1"/>
</dbReference>
<evidence type="ECO:0000259" key="2">
    <source>
        <dbReference type="PROSITE" id="PS50110"/>
    </source>
</evidence>
<dbReference type="InterPro" id="IPR052048">
    <property type="entry name" value="ST_Response_Regulator"/>
</dbReference>
<feature type="domain" description="Response regulatory" evidence="2">
    <location>
        <begin position="2"/>
        <end position="116"/>
    </location>
</feature>
<dbReference type="PANTHER" id="PTHR43228:SF1">
    <property type="entry name" value="TWO-COMPONENT RESPONSE REGULATOR ARR22"/>
    <property type="match status" value="1"/>
</dbReference>
<dbReference type="SMART" id="SM00448">
    <property type="entry name" value="REC"/>
    <property type="match status" value="1"/>
</dbReference>
<dbReference type="SUPFAM" id="SSF52172">
    <property type="entry name" value="CheY-like"/>
    <property type="match status" value="1"/>
</dbReference>
<proteinExistence type="predicted"/>
<dbReference type="RefSeq" id="WP_011695265.1">
    <property type="nucleotide sequence ID" value="NC_008553.1"/>
</dbReference>
<dbReference type="AlphaFoldDB" id="A0B592"/>
<dbReference type="EMBL" id="CP000477">
    <property type="protein sequence ID" value="ABK13866.1"/>
    <property type="molecule type" value="Genomic_DNA"/>
</dbReference>
<evidence type="ECO:0000313" key="4">
    <source>
        <dbReference type="Proteomes" id="UP000000674"/>
    </source>
</evidence>
<dbReference type="PROSITE" id="PS50110">
    <property type="entry name" value="RESPONSE_REGULATORY"/>
    <property type="match status" value="1"/>
</dbReference>
<sequence length="119" mass="13097">MKVLVVDDAPFILRALRDSLEARGFEIHEAQSGEEALSAYRDIRPDVVLMDILMPGMNGISVTREIMNIDPSANIIVITAIGKPGLEKECMDAGAKGFILKPFRMRDLLDLIDSLGKGR</sequence>
<dbReference type="Gene3D" id="3.40.50.2300">
    <property type="match status" value="1"/>
</dbReference>
<dbReference type="InterPro" id="IPR011006">
    <property type="entry name" value="CheY-like_superfamily"/>
</dbReference>